<dbReference type="Pfam" id="PF01693">
    <property type="entry name" value="Cauli_VI"/>
    <property type="match status" value="1"/>
</dbReference>
<evidence type="ECO:0000313" key="3">
    <source>
        <dbReference type="EMBL" id="RWA04841.1"/>
    </source>
</evidence>
<proteinExistence type="predicted"/>
<name>A0A439CRY3_9PEZI</name>
<evidence type="ECO:0000256" key="1">
    <source>
        <dbReference type="SAM" id="MobiDB-lite"/>
    </source>
</evidence>
<feature type="region of interest" description="Disordered" evidence="1">
    <location>
        <begin position="76"/>
        <end position="100"/>
    </location>
</feature>
<sequence>MVNMAKHKRKCFYGVRVGRIPGVYDDLGECRAQVDGCTNQYRRFDTYDEAAFYVATGETLKIDKDGTRLAEWKRANTPGTLANDAEPTQSSPIVKREAPDASQSYFSQVPNFRPDDDAGFEEEFGRFASSQNIAPGSSAWRQQRTKAIRHEMMFHYSQQVKSEDDTDSSGDEVKKEKGVPARAGKIKGPQGKLQIYQNMCREVGLEPLSTIDGCVMNLKSKLVNIVDYIDAKRHGRAVVVWEPERFEAFKRYTLSPDKRIDQREARRGDGFLAALLQDLRGSDAANTYRRRRDTAAIARGQHTDRAWRDIPHRRQAATRSPATEQKLECEVSAIHESEPGFTPPKRNVKEEEESVEAWPGSPASSITSLVSDEIPCSSQRRAKRKLYRATQVEDPSQDDLAVVPTLKRLRNGRSLELVF</sequence>
<dbReference type="Gene3D" id="3.40.970.10">
    <property type="entry name" value="Ribonuclease H1, N-terminal domain"/>
    <property type="match status" value="1"/>
</dbReference>
<dbReference type="AlphaFoldDB" id="A0A439CRY3"/>
<dbReference type="EMBL" id="RYZI01000510">
    <property type="protein sequence ID" value="RWA04841.1"/>
    <property type="molecule type" value="Genomic_DNA"/>
</dbReference>
<organism evidence="3 4">
    <name type="scientific">Xylaria grammica</name>
    <dbReference type="NCBI Taxonomy" id="363999"/>
    <lineage>
        <taxon>Eukaryota</taxon>
        <taxon>Fungi</taxon>
        <taxon>Dikarya</taxon>
        <taxon>Ascomycota</taxon>
        <taxon>Pezizomycotina</taxon>
        <taxon>Sordariomycetes</taxon>
        <taxon>Xylariomycetidae</taxon>
        <taxon>Xylariales</taxon>
        <taxon>Xylariaceae</taxon>
        <taxon>Xylaria</taxon>
    </lineage>
</organism>
<dbReference type="InterPro" id="IPR037056">
    <property type="entry name" value="RNase_H1_N_sf"/>
</dbReference>
<protein>
    <recommendedName>
        <fullName evidence="2">Ribonuclease H1 N-terminal domain-containing protein</fullName>
    </recommendedName>
</protein>
<dbReference type="PANTHER" id="PTHR38846">
    <property type="entry name" value="C3H1-TYPE DOMAIN-CONTAINING PROTEIN"/>
    <property type="match status" value="1"/>
</dbReference>
<dbReference type="SUPFAM" id="SSF55658">
    <property type="entry name" value="L9 N-domain-like"/>
    <property type="match status" value="1"/>
</dbReference>
<gene>
    <name evidence="3" type="ORF">EKO27_g10261</name>
</gene>
<dbReference type="STRING" id="363999.A0A439CRY3"/>
<dbReference type="InterPro" id="IPR009027">
    <property type="entry name" value="Ribosomal_bL9/RNase_H1_N"/>
</dbReference>
<reference evidence="3 4" key="1">
    <citation type="submission" date="2018-12" db="EMBL/GenBank/DDBJ databases">
        <title>Draft genome sequence of Xylaria grammica IHI A82.</title>
        <authorList>
            <person name="Buettner E."/>
            <person name="Kellner H."/>
        </authorList>
    </citation>
    <scope>NUCLEOTIDE SEQUENCE [LARGE SCALE GENOMIC DNA]</scope>
    <source>
        <strain evidence="3 4">IHI A82</strain>
    </source>
</reference>
<evidence type="ECO:0000313" key="4">
    <source>
        <dbReference type="Proteomes" id="UP000286045"/>
    </source>
</evidence>
<dbReference type="InterPro" id="IPR011320">
    <property type="entry name" value="RNase_H1_N"/>
</dbReference>
<dbReference type="PANTHER" id="PTHR38846:SF1">
    <property type="entry name" value="C3H1-TYPE DOMAIN-CONTAINING PROTEIN"/>
    <property type="match status" value="1"/>
</dbReference>
<accession>A0A439CRY3</accession>
<comment type="caution">
    <text evidence="3">The sequence shown here is derived from an EMBL/GenBank/DDBJ whole genome shotgun (WGS) entry which is preliminary data.</text>
</comment>
<keyword evidence="4" id="KW-1185">Reference proteome</keyword>
<feature type="domain" description="Ribonuclease H1 N-terminal" evidence="2">
    <location>
        <begin position="12"/>
        <end position="51"/>
    </location>
</feature>
<dbReference type="Proteomes" id="UP000286045">
    <property type="component" value="Unassembled WGS sequence"/>
</dbReference>
<feature type="region of interest" description="Disordered" evidence="1">
    <location>
        <begin position="159"/>
        <end position="186"/>
    </location>
</feature>
<evidence type="ECO:0000259" key="2">
    <source>
        <dbReference type="Pfam" id="PF01693"/>
    </source>
</evidence>